<dbReference type="Gramene" id="EFJ12400">
    <property type="protein sequence ID" value="EFJ12400"/>
    <property type="gene ID" value="SELMODRAFT_124285"/>
</dbReference>
<dbReference type="InParanoid" id="D8ST05"/>
<protein>
    <recommendedName>
        <fullName evidence="3">AMP-binding enzyme C-terminal domain-containing protein</fullName>
    </recommendedName>
</protein>
<reference evidence="1 2" key="1">
    <citation type="journal article" date="2011" name="Science">
        <title>The Selaginella genome identifies genetic changes associated with the evolution of vascular plants.</title>
        <authorList>
            <person name="Banks J.A."/>
            <person name="Nishiyama T."/>
            <person name="Hasebe M."/>
            <person name="Bowman J.L."/>
            <person name="Gribskov M."/>
            <person name="dePamphilis C."/>
            <person name="Albert V.A."/>
            <person name="Aono N."/>
            <person name="Aoyama T."/>
            <person name="Ambrose B.A."/>
            <person name="Ashton N.W."/>
            <person name="Axtell M.J."/>
            <person name="Barker E."/>
            <person name="Barker M.S."/>
            <person name="Bennetzen J.L."/>
            <person name="Bonawitz N.D."/>
            <person name="Chapple C."/>
            <person name="Cheng C."/>
            <person name="Correa L.G."/>
            <person name="Dacre M."/>
            <person name="DeBarry J."/>
            <person name="Dreyer I."/>
            <person name="Elias M."/>
            <person name="Engstrom E.M."/>
            <person name="Estelle M."/>
            <person name="Feng L."/>
            <person name="Finet C."/>
            <person name="Floyd S.K."/>
            <person name="Frommer W.B."/>
            <person name="Fujita T."/>
            <person name="Gramzow L."/>
            <person name="Gutensohn M."/>
            <person name="Harholt J."/>
            <person name="Hattori M."/>
            <person name="Heyl A."/>
            <person name="Hirai T."/>
            <person name="Hiwatashi Y."/>
            <person name="Ishikawa M."/>
            <person name="Iwata M."/>
            <person name="Karol K.G."/>
            <person name="Koehler B."/>
            <person name="Kolukisaoglu U."/>
            <person name="Kubo M."/>
            <person name="Kurata T."/>
            <person name="Lalonde S."/>
            <person name="Li K."/>
            <person name="Li Y."/>
            <person name="Litt A."/>
            <person name="Lyons E."/>
            <person name="Manning G."/>
            <person name="Maruyama T."/>
            <person name="Michael T.P."/>
            <person name="Mikami K."/>
            <person name="Miyazaki S."/>
            <person name="Morinaga S."/>
            <person name="Murata T."/>
            <person name="Mueller-Roeber B."/>
            <person name="Nelson D.R."/>
            <person name="Obara M."/>
            <person name="Oguri Y."/>
            <person name="Olmstead R.G."/>
            <person name="Onodera N."/>
            <person name="Petersen B.L."/>
            <person name="Pils B."/>
            <person name="Prigge M."/>
            <person name="Rensing S.A."/>
            <person name="Riano-Pachon D.M."/>
            <person name="Roberts A.W."/>
            <person name="Sato Y."/>
            <person name="Scheller H.V."/>
            <person name="Schulz B."/>
            <person name="Schulz C."/>
            <person name="Shakirov E.V."/>
            <person name="Shibagaki N."/>
            <person name="Shinohara N."/>
            <person name="Shippen D.E."/>
            <person name="Soerensen I."/>
            <person name="Sotooka R."/>
            <person name="Sugimoto N."/>
            <person name="Sugita M."/>
            <person name="Sumikawa N."/>
            <person name="Tanurdzic M."/>
            <person name="Theissen G."/>
            <person name="Ulvskov P."/>
            <person name="Wakazuki S."/>
            <person name="Weng J.K."/>
            <person name="Willats W.W."/>
            <person name="Wipf D."/>
            <person name="Wolf P.G."/>
            <person name="Yang L."/>
            <person name="Zimmer A.D."/>
            <person name="Zhu Q."/>
            <person name="Mitros T."/>
            <person name="Hellsten U."/>
            <person name="Loque D."/>
            <person name="Otillar R."/>
            <person name="Salamov A."/>
            <person name="Schmutz J."/>
            <person name="Shapiro H."/>
            <person name="Lindquist E."/>
            <person name="Lucas S."/>
            <person name="Rokhsar D."/>
            <person name="Grigoriev I.V."/>
        </authorList>
    </citation>
    <scope>NUCLEOTIDE SEQUENCE [LARGE SCALE GENOMIC DNA]</scope>
</reference>
<name>D8ST05_SELML</name>
<dbReference type="AlphaFoldDB" id="D8ST05"/>
<keyword evidence="2" id="KW-1185">Reference proteome</keyword>
<accession>D8ST05</accession>
<sequence>KNEPAGELPVAFVVIANGFKVSKEELKLFVVFYKKIHKVYFVDSISKSPAGKILRKHLRS</sequence>
<dbReference type="EMBL" id="GL377639">
    <property type="protein sequence ID" value="EFJ12400.1"/>
    <property type="molecule type" value="Genomic_DNA"/>
</dbReference>
<dbReference type="HOGENOM" id="CLU_000022_17_7_1"/>
<dbReference type="Gene3D" id="3.30.300.30">
    <property type="match status" value="1"/>
</dbReference>
<dbReference type="Proteomes" id="UP000001514">
    <property type="component" value="Unassembled WGS sequence"/>
</dbReference>
<evidence type="ECO:0000313" key="1">
    <source>
        <dbReference type="EMBL" id="EFJ12400.1"/>
    </source>
</evidence>
<dbReference type="eggNOG" id="KOG1176">
    <property type="taxonomic scope" value="Eukaryota"/>
</dbReference>
<evidence type="ECO:0000313" key="2">
    <source>
        <dbReference type="Proteomes" id="UP000001514"/>
    </source>
</evidence>
<feature type="non-terminal residue" evidence="1">
    <location>
        <position position="1"/>
    </location>
</feature>
<dbReference type="KEGG" id="smo:SELMODRAFT_124285"/>
<dbReference type="SUPFAM" id="SSF56801">
    <property type="entry name" value="Acetyl-CoA synthetase-like"/>
    <property type="match status" value="1"/>
</dbReference>
<proteinExistence type="predicted"/>
<gene>
    <name evidence="1" type="ORF">SELMODRAFT_124285</name>
</gene>
<organism evidence="2">
    <name type="scientific">Selaginella moellendorffii</name>
    <name type="common">Spikemoss</name>
    <dbReference type="NCBI Taxonomy" id="88036"/>
    <lineage>
        <taxon>Eukaryota</taxon>
        <taxon>Viridiplantae</taxon>
        <taxon>Streptophyta</taxon>
        <taxon>Embryophyta</taxon>
        <taxon>Tracheophyta</taxon>
        <taxon>Lycopodiopsida</taxon>
        <taxon>Selaginellales</taxon>
        <taxon>Selaginellaceae</taxon>
        <taxon>Selaginella</taxon>
    </lineage>
</organism>
<dbReference type="InterPro" id="IPR045851">
    <property type="entry name" value="AMP-bd_C_sf"/>
</dbReference>
<dbReference type="OMA" id="IMAFMAN"/>
<evidence type="ECO:0008006" key="3">
    <source>
        <dbReference type="Google" id="ProtNLM"/>
    </source>
</evidence>
<dbReference type="STRING" id="88036.D8ST05"/>